<evidence type="ECO:0000256" key="5">
    <source>
        <dbReference type="ARBA" id="ARBA00023054"/>
    </source>
</evidence>
<comment type="subunit">
    <text evidence="7">Homodimer.</text>
</comment>
<dbReference type="EMBL" id="RBIG01000002">
    <property type="protein sequence ID" value="RKQ70318.1"/>
    <property type="molecule type" value="Genomic_DNA"/>
</dbReference>
<keyword evidence="6 7" id="KW-0238">DNA-binding</keyword>
<evidence type="ECO:0000313" key="10">
    <source>
        <dbReference type="Proteomes" id="UP000277424"/>
    </source>
</evidence>
<dbReference type="OrthoDB" id="9808768at2"/>
<feature type="domain" description="SMC hinge" evidence="8">
    <location>
        <begin position="520"/>
        <end position="609"/>
    </location>
</feature>
<evidence type="ECO:0000256" key="3">
    <source>
        <dbReference type="ARBA" id="ARBA00022741"/>
    </source>
</evidence>
<feature type="coiled-coil region" evidence="7">
    <location>
        <begin position="644"/>
        <end position="803"/>
    </location>
</feature>
<comment type="similarity">
    <text evidence="7">Belongs to the SMC family.</text>
</comment>
<dbReference type="InterPro" id="IPR011890">
    <property type="entry name" value="SMC_prok"/>
</dbReference>
<dbReference type="Gene3D" id="3.40.50.300">
    <property type="entry name" value="P-loop containing nucleotide triphosphate hydrolases"/>
    <property type="match status" value="2"/>
</dbReference>
<proteinExistence type="inferred from homology"/>
<keyword evidence="4 7" id="KW-0067">ATP-binding</keyword>
<dbReference type="FunFam" id="3.40.50.300:FF:000901">
    <property type="entry name" value="Chromosome partition protein Smc"/>
    <property type="match status" value="1"/>
</dbReference>
<feature type="coiled-coil region" evidence="7">
    <location>
        <begin position="977"/>
        <end position="1018"/>
    </location>
</feature>
<dbReference type="GO" id="GO:0030261">
    <property type="term" value="P:chromosome condensation"/>
    <property type="evidence" value="ECO:0007669"/>
    <property type="project" value="InterPro"/>
</dbReference>
<dbReference type="CDD" id="cd03278">
    <property type="entry name" value="ABC_SMC_barmotin"/>
    <property type="match status" value="1"/>
</dbReference>
<evidence type="ECO:0000256" key="1">
    <source>
        <dbReference type="ARBA" id="ARBA00004496"/>
    </source>
</evidence>
<evidence type="ECO:0000256" key="4">
    <source>
        <dbReference type="ARBA" id="ARBA00022840"/>
    </source>
</evidence>
<dbReference type="GO" id="GO:0005524">
    <property type="term" value="F:ATP binding"/>
    <property type="evidence" value="ECO:0007669"/>
    <property type="project" value="UniProtKB-UniRule"/>
</dbReference>
<dbReference type="SUPFAM" id="SSF52540">
    <property type="entry name" value="P-loop containing nucleoside triphosphate hydrolases"/>
    <property type="match status" value="1"/>
</dbReference>
<dbReference type="AlphaFoldDB" id="A0A420WH38"/>
<protein>
    <recommendedName>
        <fullName evidence="7">Chromosome partition protein Smc</fullName>
    </recommendedName>
</protein>
<keyword evidence="3 7" id="KW-0547">Nucleotide-binding</keyword>
<dbReference type="InterPro" id="IPR024704">
    <property type="entry name" value="SMC"/>
</dbReference>
<dbReference type="RefSeq" id="WP_121220037.1">
    <property type="nucleotide sequence ID" value="NZ_RBIG01000002.1"/>
</dbReference>
<dbReference type="PIRSF" id="PIRSF005719">
    <property type="entry name" value="SMC"/>
    <property type="match status" value="1"/>
</dbReference>
<keyword evidence="2 7" id="KW-0963">Cytoplasm</keyword>
<sequence>MQFRKIRLTGFKSFVDPTELLIEPGLTGIVGPNGCGKSNLVEALRWVMGETSARQMRGGEMNDVIFGGTSSRTPRNIAEVSVHLDNSQRRAPVGFNDHLEIEISRRIERDKGSAYRLNGKEVRARDVQLLFADASTGARSPGLVSQGKVGAIINAKPADRRMLLEEAAGIIGLHSRRHEAELRLRAAEGNLARLEDVLKTMDSQLQALKRQSRQAGRYRNLSDHIRRAEAILLHLRWQQALAEREAVLARLREAERTVAKLTGEVSEASRFASEAQEKLPGLRQAEAEAGAQFQHLTIKKTELDAEERRIADAKALAEQRLRQLDSDAGREAALAGDARAALDRLAAEAEALEAARAGEADALDGAQRALDAAFADAEEAEAALNVLTQAIAADEARRTQQQRQIAALQERLSRLERQEAEIAEQRRRLEAESDLAGEAARLAESFAAAEAALEAARIAAGEAESGVAAAQGETAKRQAAVAEIQQAERTARTARQQAEQAAGKLRAEVAGLQAALTDRQDEKAPVLAKLSAQPGYEAALGAALGEDLDASLGGAGQRRWEELPPLDAAPALPTGVEPLSGFVTAPAALARRLSQIGVVADEAAALTLRDALKPGQRLVDRAGGLWRWDGFTVAAGAPSAAAARLRQKNRLVALEADLARAEEELARLAEAHGVTEQAVRAAEAEVQQARQGEAAARQAEVQARSAEREAFTRLNGLREQESRLAQMRSALESRQAALSASLERLAAEKAEAGEQRVAAEAALAEIGDLAERRQQADAGRALLAEKRTAVVEARSRHDALKREADSRRQRLAAIADERRSWEGRAKGAAQRIAEIEARQAEERSAIADYEKRPAEIAEQRAILVAGIADADRRRKVAAVALAEAESASSETQRLLRALEASLGEAREDRVRAEAAVEQASQARQVLIDRVNERLDCRPDQALAAGGIDPAEELPDEAEVEQRLERLSRERDGMGPVNLRAEQEAGEVETQVETLQQERTDLIQAIAKLRQAIGALNREGRERLLASFGKVNAYFEELFVRLFGGGRAYLELVESDDPLEAGLQIMASPPGKKLQALSLLSGGEQALTALALIFAVFLTNPSPICVLDEVDAPLDDSNVDRFCQLLDHIAAETGTRFLVVTHHRLTMTRMDRLFGVTMAERGISQLVSVDLSGAEKLRAIA</sequence>
<dbReference type="InterPro" id="IPR010935">
    <property type="entry name" value="SMC_hinge"/>
</dbReference>
<dbReference type="GO" id="GO:0006260">
    <property type="term" value="P:DNA replication"/>
    <property type="evidence" value="ECO:0007669"/>
    <property type="project" value="UniProtKB-UniRule"/>
</dbReference>
<dbReference type="InterPro" id="IPR003395">
    <property type="entry name" value="RecF/RecN/SMC_N"/>
</dbReference>
<organism evidence="9 10">
    <name type="scientific">Oceanibaculum indicum</name>
    <dbReference type="NCBI Taxonomy" id="526216"/>
    <lineage>
        <taxon>Bacteria</taxon>
        <taxon>Pseudomonadati</taxon>
        <taxon>Pseudomonadota</taxon>
        <taxon>Alphaproteobacteria</taxon>
        <taxon>Rhodospirillales</taxon>
        <taxon>Oceanibaculaceae</taxon>
        <taxon>Oceanibaculum</taxon>
    </lineage>
</organism>
<feature type="coiled-coil region" evidence="7">
    <location>
        <begin position="177"/>
        <end position="211"/>
    </location>
</feature>
<dbReference type="Proteomes" id="UP000277424">
    <property type="component" value="Unassembled WGS sequence"/>
</dbReference>
<dbReference type="GO" id="GO:0003677">
    <property type="term" value="F:DNA binding"/>
    <property type="evidence" value="ECO:0007669"/>
    <property type="project" value="UniProtKB-UniRule"/>
</dbReference>
<dbReference type="PANTHER" id="PTHR43977">
    <property type="entry name" value="STRUCTURAL MAINTENANCE OF CHROMOSOMES PROTEIN 3"/>
    <property type="match status" value="1"/>
</dbReference>
<feature type="coiled-coil region" evidence="7">
    <location>
        <begin position="881"/>
        <end position="922"/>
    </location>
</feature>
<comment type="subcellular location">
    <subcellularLocation>
        <location evidence="1 7">Cytoplasm</location>
    </subcellularLocation>
</comment>
<gene>
    <name evidence="7" type="primary">smc</name>
    <name evidence="9" type="ORF">BCL74_2262</name>
</gene>
<dbReference type="GO" id="GO:0007062">
    <property type="term" value="P:sister chromatid cohesion"/>
    <property type="evidence" value="ECO:0007669"/>
    <property type="project" value="InterPro"/>
</dbReference>
<feature type="coiled-coil region" evidence="7">
    <location>
        <begin position="470"/>
        <end position="515"/>
    </location>
</feature>
<comment type="domain">
    <text evidence="7">Contains large globular domains required for ATP hydrolysis at each terminus and a third globular domain forming a flexible hinge near the middle of the molecule. These domains are separated by coiled-coil structures.</text>
</comment>
<keyword evidence="5 7" id="KW-0175">Coiled coil</keyword>
<dbReference type="GO" id="GO:0007059">
    <property type="term" value="P:chromosome segregation"/>
    <property type="evidence" value="ECO:0007669"/>
    <property type="project" value="UniProtKB-UniRule"/>
</dbReference>
<dbReference type="InterPro" id="IPR027417">
    <property type="entry name" value="P-loop_NTPase"/>
</dbReference>
<dbReference type="GO" id="GO:0016887">
    <property type="term" value="F:ATP hydrolysis activity"/>
    <property type="evidence" value="ECO:0007669"/>
    <property type="project" value="InterPro"/>
</dbReference>
<evidence type="ECO:0000313" key="9">
    <source>
        <dbReference type="EMBL" id="RKQ70318.1"/>
    </source>
</evidence>
<feature type="binding site" evidence="7">
    <location>
        <begin position="32"/>
        <end position="39"/>
    </location>
    <ligand>
        <name>ATP</name>
        <dbReference type="ChEBI" id="CHEBI:30616"/>
    </ligand>
</feature>
<comment type="function">
    <text evidence="7">Required for chromosome condensation and partitioning.</text>
</comment>
<comment type="caution">
    <text evidence="9">The sequence shown here is derived from an EMBL/GenBank/DDBJ whole genome shotgun (WGS) entry which is preliminary data.</text>
</comment>
<evidence type="ECO:0000256" key="6">
    <source>
        <dbReference type="ARBA" id="ARBA00023125"/>
    </source>
</evidence>
<evidence type="ECO:0000259" key="8">
    <source>
        <dbReference type="SMART" id="SM00968"/>
    </source>
</evidence>
<name>A0A420WH38_9PROT</name>
<dbReference type="NCBIfam" id="TIGR02168">
    <property type="entry name" value="SMC_prok_B"/>
    <property type="match status" value="1"/>
</dbReference>
<dbReference type="GO" id="GO:0005694">
    <property type="term" value="C:chromosome"/>
    <property type="evidence" value="ECO:0007669"/>
    <property type="project" value="InterPro"/>
</dbReference>
<dbReference type="SMART" id="SM00968">
    <property type="entry name" value="SMC_hinge"/>
    <property type="match status" value="1"/>
</dbReference>
<evidence type="ECO:0000256" key="7">
    <source>
        <dbReference type="HAMAP-Rule" id="MF_01894"/>
    </source>
</evidence>
<evidence type="ECO:0000256" key="2">
    <source>
        <dbReference type="ARBA" id="ARBA00022490"/>
    </source>
</evidence>
<dbReference type="GO" id="GO:0005737">
    <property type="term" value="C:cytoplasm"/>
    <property type="evidence" value="ECO:0007669"/>
    <property type="project" value="UniProtKB-SubCell"/>
</dbReference>
<accession>A0A420WH38</accession>
<feature type="coiled-coil region" evidence="7">
    <location>
        <begin position="296"/>
        <end position="435"/>
    </location>
</feature>
<reference evidence="9 10" key="1">
    <citation type="submission" date="2018-10" db="EMBL/GenBank/DDBJ databases">
        <title>Comparative analysis of microorganisms from saline springs in Andes Mountain Range, Colombia.</title>
        <authorList>
            <person name="Rubin E."/>
        </authorList>
    </citation>
    <scope>NUCLEOTIDE SEQUENCE [LARGE SCALE GENOMIC DNA]</scope>
    <source>
        <strain evidence="9 10">USBA 36</strain>
    </source>
</reference>
<dbReference type="Pfam" id="PF02463">
    <property type="entry name" value="SMC_N"/>
    <property type="match status" value="1"/>
</dbReference>
<dbReference type="HAMAP" id="MF_01894">
    <property type="entry name" value="Smc_prok"/>
    <property type="match status" value="1"/>
</dbReference>